<dbReference type="GO" id="GO:0005524">
    <property type="term" value="F:ATP binding"/>
    <property type="evidence" value="ECO:0007669"/>
    <property type="project" value="UniProtKB-KW"/>
</dbReference>
<keyword evidence="2" id="KW-0547">Nucleotide-binding</keyword>
<reference evidence="6" key="1">
    <citation type="submission" date="2017-02" db="EMBL/GenBank/DDBJ databases">
        <title>Comparative genomics and description of representatives of a novel lineage of planctomycetes thriving in anoxic sediments.</title>
        <authorList>
            <person name="Spring S."/>
            <person name="Bunk B."/>
            <person name="Sproer C."/>
        </authorList>
    </citation>
    <scope>NUCLEOTIDE SEQUENCE [LARGE SCALE GENOMIC DNA]</scope>
    <source>
        <strain evidence="6">SM-Chi-D1</strain>
    </source>
</reference>
<dbReference type="STRING" id="1851148.SMSP2_01763"/>
<dbReference type="GO" id="GO:0016887">
    <property type="term" value="F:ATP hydrolysis activity"/>
    <property type="evidence" value="ECO:0007669"/>
    <property type="project" value="TreeGrafter"/>
</dbReference>
<evidence type="ECO:0000313" key="5">
    <source>
        <dbReference type="EMBL" id="AQQ71390.1"/>
    </source>
</evidence>
<proteinExistence type="inferred from homology"/>
<sequence length="571" mass="62469">MSIVSTLLSGMCKSGIINSSQMQQIEISAAAGHGFMEASVLNGVKQDAALKFLAGELGYEYIDNLAGYVPEPQFLAKFSAHVLLERGIAPILSKEGRVFAVISDPFETTGVDELRLLTGLDIEIGLAPKTDINEFLKKYLGLGADTIQSMVDEAAQSGLQFLTSIDQENMDLASTQEEGASIIRFVNQMLSQAIESRATDVHIEPFENELRVRYRIDGVLQSAAVPPELKQFQPAIVSRIKILSSLDIAEKRVPQDGRIKVLLAGREVDIRVSIIPMLHGEAVVLRLLDCSSVLLGLEKIGMGPHDLAVFAEVIKRPHGIILVTGPTGSGKTTTLYAALSCINDIHRKIVTIEDPIEYQLHGINQIQVSNKTGMSFARGLRSILRHDPDVILVGEIRDLETAEIAVQASLTGHLVFSTLHTNDAPGALTRLVDMGVEPYLVASSLEAVIAQRLIRLICPDCKTAVPQAQTESLRGRYGELIPDKLYTGTGCRECQGTGYKGRKGIFEQMVVSENIRALLLANASSREIRLAAMKDGMKNLRQDVKRYLDRGETTLEEVLRVTKDEMLTTEQ</sequence>
<dbReference type="SMART" id="SM00382">
    <property type="entry name" value="AAA"/>
    <property type="match status" value="1"/>
</dbReference>
<dbReference type="Gene3D" id="3.40.50.300">
    <property type="entry name" value="P-loop containing nucleotide triphosphate hydrolases"/>
    <property type="match status" value="1"/>
</dbReference>
<dbReference type="RefSeq" id="WP_146683573.1">
    <property type="nucleotide sequence ID" value="NZ_CP019646.1"/>
</dbReference>
<dbReference type="InterPro" id="IPR001482">
    <property type="entry name" value="T2SS/T4SS_dom"/>
</dbReference>
<keyword evidence="3" id="KW-0067">ATP-binding</keyword>
<dbReference type="PANTHER" id="PTHR30258:SF2">
    <property type="entry name" value="COMG OPERON PROTEIN 1"/>
    <property type="match status" value="1"/>
</dbReference>
<evidence type="ECO:0000256" key="2">
    <source>
        <dbReference type="ARBA" id="ARBA00022741"/>
    </source>
</evidence>
<evidence type="ECO:0000256" key="1">
    <source>
        <dbReference type="ARBA" id="ARBA00006611"/>
    </source>
</evidence>
<dbReference type="FunFam" id="3.30.450.90:FF:000001">
    <property type="entry name" value="Type II secretion system ATPase GspE"/>
    <property type="match status" value="1"/>
</dbReference>
<dbReference type="InterPro" id="IPR003593">
    <property type="entry name" value="AAA+_ATPase"/>
</dbReference>
<dbReference type="GO" id="GO:0005886">
    <property type="term" value="C:plasma membrane"/>
    <property type="evidence" value="ECO:0007669"/>
    <property type="project" value="TreeGrafter"/>
</dbReference>
<gene>
    <name evidence="5" type="primary">xpsE_3</name>
    <name evidence="5" type="ORF">SMSP2_01763</name>
</gene>
<dbReference type="SUPFAM" id="SSF52540">
    <property type="entry name" value="P-loop containing nucleoside triphosphate hydrolases"/>
    <property type="match status" value="1"/>
</dbReference>
<dbReference type="EMBL" id="CP019646">
    <property type="protein sequence ID" value="AQQ71390.1"/>
    <property type="molecule type" value="Genomic_DNA"/>
</dbReference>
<organism evidence="5 6">
    <name type="scientific">Limihaloglobus sulfuriphilus</name>
    <dbReference type="NCBI Taxonomy" id="1851148"/>
    <lineage>
        <taxon>Bacteria</taxon>
        <taxon>Pseudomonadati</taxon>
        <taxon>Planctomycetota</taxon>
        <taxon>Phycisphaerae</taxon>
        <taxon>Sedimentisphaerales</taxon>
        <taxon>Sedimentisphaeraceae</taxon>
        <taxon>Limihaloglobus</taxon>
    </lineage>
</organism>
<evidence type="ECO:0000259" key="4">
    <source>
        <dbReference type="PROSITE" id="PS00662"/>
    </source>
</evidence>
<feature type="domain" description="Bacterial type II secretion system protein E" evidence="4">
    <location>
        <begin position="384"/>
        <end position="398"/>
    </location>
</feature>
<dbReference type="InterPro" id="IPR037257">
    <property type="entry name" value="T2SS_E_N_sf"/>
</dbReference>
<dbReference type="PANTHER" id="PTHR30258">
    <property type="entry name" value="TYPE II SECRETION SYSTEM PROTEIN GSPE-RELATED"/>
    <property type="match status" value="1"/>
</dbReference>
<dbReference type="PROSITE" id="PS00662">
    <property type="entry name" value="T2SP_E"/>
    <property type="match status" value="1"/>
</dbReference>
<dbReference type="InterPro" id="IPR007831">
    <property type="entry name" value="T2SS_GspE_N"/>
</dbReference>
<dbReference type="InterPro" id="IPR027417">
    <property type="entry name" value="P-loop_NTPase"/>
</dbReference>
<evidence type="ECO:0000256" key="3">
    <source>
        <dbReference type="ARBA" id="ARBA00022840"/>
    </source>
</evidence>
<dbReference type="Proteomes" id="UP000188181">
    <property type="component" value="Chromosome"/>
</dbReference>
<protein>
    <submittedName>
        <fullName evidence="5">Type II traffic warden ATPase</fullName>
    </submittedName>
</protein>
<dbReference type="Gene3D" id="3.30.300.160">
    <property type="entry name" value="Type II secretion system, protein E, N-terminal domain"/>
    <property type="match status" value="1"/>
</dbReference>
<evidence type="ECO:0000313" key="6">
    <source>
        <dbReference type="Proteomes" id="UP000188181"/>
    </source>
</evidence>
<dbReference type="SUPFAM" id="SSF160246">
    <property type="entry name" value="EspE N-terminal domain-like"/>
    <property type="match status" value="1"/>
</dbReference>
<keyword evidence="6" id="KW-1185">Reference proteome</keyword>
<dbReference type="OrthoDB" id="244550at2"/>
<dbReference type="CDD" id="cd01129">
    <property type="entry name" value="PulE-GspE-like"/>
    <property type="match status" value="1"/>
</dbReference>
<accession>A0A1Q2MFE3</accession>
<dbReference type="KEGG" id="pbas:SMSP2_01763"/>
<dbReference type="Gene3D" id="3.30.450.90">
    <property type="match status" value="1"/>
</dbReference>
<dbReference type="Pfam" id="PF05157">
    <property type="entry name" value="MshEN"/>
    <property type="match status" value="1"/>
</dbReference>
<dbReference type="FunFam" id="3.40.50.300:FF:000398">
    <property type="entry name" value="Type IV pilus assembly ATPase PilB"/>
    <property type="match status" value="1"/>
</dbReference>
<dbReference type="Pfam" id="PF00437">
    <property type="entry name" value="T2SSE"/>
    <property type="match status" value="1"/>
</dbReference>
<dbReference type="AlphaFoldDB" id="A0A1Q2MFE3"/>
<name>A0A1Q2MFE3_9BACT</name>
<comment type="similarity">
    <text evidence="1">Belongs to the GSP E family.</text>
</comment>